<dbReference type="Proteomes" id="UP000184248">
    <property type="component" value="Unassembled WGS sequence"/>
</dbReference>
<dbReference type="EMBL" id="FRAL01000007">
    <property type="protein sequence ID" value="SHL00697.1"/>
    <property type="molecule type" value="Genomic_DNA"/>
</dbReference>
<dbReference type="InterPro" id="IPR058548">
    <property type="entry name" value="MlaB-like_STAS"/>
</dbReference>
<evidence type="ECO:0000259" key="1">
    <source>
        <dbReference type="PROSITE" id="PS50801"/>
    </source>
</evidence>
<keyword evidence="3" id="KW-1185">Reference proteome</keyword>
<protein>
    <submittedName>
        <fullName evidence="2">Phospholipid transport system transporter-binding protein</fullName>
    </submittedName>
</protein>
<dbReference type="Pfam" id="PF13466">
    <property type="entry name" value="STAS_2"/>
    <property type="match status" value="1"/>
</dbReference>
<dbReference type="RefSeq" id="WP_064698840.1">
    <property type="nucleotide sequence ID" value="NZ_BDEO01000002.1"/>
</dbReference>
<name>A0A1M6X3W2_9GAMM</name>
<dbReference type="InterPro" id="IPR036513">
    <property type="entry name" value="STAS_dom_sf"/>
</dbReference>
<gene>
    <name evidence="2" type="ORF">SAMN05192556_10732</name>
</gene>
<evidence type="ECO:0000313" key="2">
    <source>
        <dbReference type="EMBL" id="SHL00697.1"/>
    </source>
</evidence>
<accession>A0A1M6X3W2</accession>
<proteinExistence type="predicted"/>
<dbReference type="SUPFAM" id="SSF52091">
    <property type="entry name" value="SpoIIaa-like"/>
    <property type="match status" value="1"/>
</dbReference>
<evidence type="ECO:0000313" key="3">
    <source>
        <dbReference type="Proteomes" id="UP000184248"/>
    </source>
</evidence>
<dbReference type="PROSITE" id="PS50801">
    <property type="entry name" value="STAS"/>
    <property type="match status" value="1"/>
</dbReference>
<organism evidence="2 3">
    <name type="scientific">Halomonas caseinilytica</name>
    <dbReference type="NCBI Taxonomy" id="438744"/>
    <lineage>
        <taxon>Bacteria</taxon>
        <taxon>Pseudomonadati</taxon>
        <taxon>Pseudomonadota</taxon>
        <taxon>Gammaproteobacteria</taxon>
        <taxon>Oceanospirillales</taxon>
        <taxon>Halomonadaceae</taxon>
        <taxon>Halomonas</taxon>
    </lineage>
</organism>
<feature type="domain" description="STAS" evidence="1">
    <location>
        <begin position="19"/>
        <end position="114"/>
    </location>
</feature>
<dbReference type="InterPro" id="IPR002645">
    <property type="entry name" value="STAS_dom"/>
</dbReference>
<dbReference type="AlphaFoldDB" id="A0A1M6X3W2"/>
<dbReference type="OrthoDB" id="6174465at2"/>
<reference evidence="3" key="1">
    <citation type="submission" date="2016-11" db="EMBL/GenBank/DDBJ databases">
        <authorList>
            <person name="Varghese N."/>
            <person name="Submissions S."/>
        </authorList>
    </citation>
    <scope>NUCLEOTIDE SEQUENCE [LARGE SCALE GENOMIC DNA]</scope>
    <source>
        <strain evidence="3">ALO Sharm</strain>
    </source>
</reference>
<dbReference type="Gene3D" id="3.30.750.24">
    <property type="entry name" value="STAS domain"/>
    <property type="match status" value="1"/>
</dbReference>
<sequence>MSVLLEDGANRLEAADDTLTVVGSVDFEGAAALAEAGRHWLEGRGHGERVAFDLQGVDRVSSAAISVLLEWLRQARQASVEVVDVRLSAPLASLTEVAELDSLLPAASPAAASV</sequence>